<evidence type="ECO:0000313" key="4">
    <source>
        <dbReference type="Proteomes" id="UP000706151"/>
    </source>
</evidence>
<evidence type="ECO:0000313" key="3">
    <source>
        <dbReference type="EMBL" id="MBK7956270.1"/>
    </source>
</evidence>
<gene>
    <name evidence="3" type="ORF">IPK02_21270</name>
</gene>
<evidence type="ECO:0000256" key="2">
    <source>
        <dbReference type="RuleBase" id="RU362080"/>
    </source>
</evidence>
<protein>
    <recommendedName>
        <fullName evidence="2">Antitoxin</fullName>
    </recommendedName>
</protein>
<proteinExistence type="inferred from homology"/>
<comment type="function">
    <text evidence="2">Antitoxin component of a type II toxin-antitoxin (TA) system.</text>
</comment>
<reference evidence="3 4" key="1">
    <citation type="submission" date="2020-10" db="EMBL/GenBank/DDBJ databases">
        <title>Connecting structure to function with the recovery of over 1000 high-quality activated sludge metagenome-assembled genomes encoding full-length rRNA genes using long-read sequencing.</title>
        <authorList>
            <person name="Singleton C.M."/>
            <person name="Petriglieri F."/>
            <person name="Kristensen J.M."/>
            <person name="Kirkegaard R.H."/>
            <person name="Michaelsen T.Y."/>
            <person name="Andersen M.H."/>
            <person name="Karst S.M."/>
            <person name="Dueholm M.S."/>
            <person name="Nielsen P.H."/>
            <person name="Albertsen M."/>
        </authorList>
    </citation>
    <scope>NUCLEOTIDE SEQUENCE [LARGE SCALE GENOMIC DNA]</scope>
    <source>
        <strain evidence="3">Fred_18-Q3-R57-64_BAT3C.720</strain>
    </source>
</reference>
<dbReference type="InterPro" id="IPR036165">
    <property type="entry name" value="YefM-like_sf"/>
</dbReference>
<dbReference type="SUPFAM" id="SSF143120">
    <property type="entry name" value="YefM-like"/>
    <property type="match status" value="1"/>
</dbReference>
<dbReference type="InterPro" id="IPR006442">
    <property type="entry name" value="Antitoxin_Phd/YefM"/>
</dbReference>
<dbReference type="NCBIfam" id="TIGR01552">
    <property type="entry name" value="phd_fam"/>
    <property type="match status" value="1"/>
</dbReference>
<dbReference type="EMBL" id="JADJOT010000012">
    <property type="protein sequence ID" value="MBK7956270.1"/>
    <property type="molecule type" value="Genomic_DNA"/>
</dbReference>
<name>A0A935TKX5_9PROT</name>
<dbReference type="AlphaFoldDB" id="A0A935TKX5"/>
<comment type="caution">
    <text evidence="3">The sequence shown here is derived from an EMBL/GenBank/DDBJ whole genome shotgun (WGS) entry which is preliminary data.</text>
</comment>
<comment type="similarity">
    <text evidence="1 2">Belongs to the phD/YefM antitoxin family.</text>
</comment>
<evidence type="ECO:0000256" key="1">
    <source>
        <dbReference type="ARBA" id="ARBA00009981"/>
    </source>
</evidence>
<dbReference type="Proteomes" id="UP000706151">
    <property type="component" value="Unassembled WGS sequence"/>
</dbReference>
<accession>A0A935TKX5</accession>
<dbReference type="Pfam" id="PF02604">
    <property type="entry name" value="PhdYeFM_antitox"/>
    <property type="match status" value="1"/>
</dbReference>
<dbReference type="Gene3D" id="3.40.1620.10">
    <property type="entry name" value="YefM-like domain"/>
    <property type="match status" value="1"/>
</dbReference>
<sequence length="79" mass="8660">MQTVSLFDAKTHLSRLVEQIASGQEDEIVISRNGKPVARVLPIPTDATRRIGIARGEFEVPDDIDQDNAEVAELFLGKA</sequence>
<organism evidence="3 4">
    <name type="scientific">Candidatus Accumulibacter affinis</name>
    <dbReference type="NCBI Taxonomy" id="2954384"/>
    <lineage>
        <taxon>Bacteria</taxon>
        <taxon>Pseudomonadati</taxon>
        <taxon>Pseudomonadota</taxon>
        <taxon>Betaproteobacteria</taxon>
        <taxon>Candidatus Accumulibacter</taxon>
    </lineage>
</organism>